<dbReference type="AlphaFoldDB" id="A0A0S2KA98"/>
<accession>A0A0S2KA98</accession>
<dbReference type="KEGG" id="pspi:PS2015_218"/>
<evidence type="ECO:0000313" key="1">
    <source>
        <dbReference type="EMBL" id="ALO44911.1"/>
    </source>
</evidence>
<gene>
    <name evidence="1" type="ORF">PS2015_218</name>
</gene>
<evidence type="ECO:0000313" key="2">
    <source>
        <dbReference type="Proteomes" id="UP000065641"/>
    </source>
</evidence>
<name>A0A0S2KA98_9GAMM</name>
<protein>
    <submittedName>
        <fullName evidence="1">Uncharacterized protein</fullName>
    </submittedName>
</protein>
<proteinExistence type="predicted"/>
<keyword evidence="2" id="KW-1185">Reference proteome</keyword>
<sequence>MLAWLLREQKACLYEVFRLQDFVIAFFMPGSTERR</sequence>
<organism evidence="1 2">
    <name type="scientific">Pseudohongiella spirulinae</name>
    <dbReference type="NCBI Taxonomy" id="1249552"/>
    <lineage>
        <taxon>Bacteria</taxon>
        <taxon>Pseudomonadati</taxon>
        <taxon>Pseudomonadota</taxon>
        <taxon>Gammaproteobacteria</taxon>
        <taxon>Pseudomonadales</taxon>
        <taxon>Pseudohongiellaceae</taxon>
        <taxon>Pseudohongiella</taxon>
    </lineage>
</organism>
<dbReference type="EMBL" id="CP013189">
    <property type="protein sequence ID" value="ALO44911.1"/>
    <property type="molecule type" value="Genomic_DNA"/>
</dbReference>
<reference evidence="1 2" key="1">
    <citation type="submission" date="2015-11" db="EMBL/GenBank/DDBJ databases">
        <authorList>
            <person name="Zhang Y."/>
            <person name="Guo Z."/>
        </authorList>
    </citation>
    <scope>NUCLEOTIDE SEQUENCE [LARGE SCALE GENOMIC DNA]</scope>
    <source>
        <strain evidence="1 2">KCTC 32221</strain>
    </source>
</reference>
<dbReference type="Proteomes" id="UP000065641">
    <property type="component" value="Chromosome"/>
</dbReference>